<organism evidence="2 3">
    <name type="scientific">Candidatus Odoribacter faecigallinarum</name>
    <dbReference type="NCBI Taxonomy" id="2838706"/>
    <lineage>
        <taxon>Bacteria</taxon>
        <taxon>Pseudomonadati</taxon>
        <taxon>Bacteroidota</taxon>
        <taxon>Bacteroidia</taxon>
        <taxon>Bacteroidales</taxon>
        <taxon>Odoribacteraceae</taxon>
        <taxon>Odoribacter</taxon>
    </lineage>
</organism>
<dbReference type="Proteomes" id="UP000824202">
    <property type="component" value="Unassembled WGS sequence"/>
</dbReference>
<evidence type="ECO:0000313" key="3">
    <source>
        <dbReference type="Proteomes" id="UP000824202"/>
    </source>
</evidence>
<feature type="signal peptide" evidence="1">
    <location>
        <begin position="1"/>
        <end position="21"/>
    </location>
</feature>
<evidence type="ECO:0000313" key="2">
    <source>
        <dbReference type="EMBL" id="HIX03115.1"/>
    </source>
</evidence>
<protein>
    <submittedName>
        <fullName evidence="2">Uncharacterized protein</fullName>
    </submittedName>
</protein>
<dbReference type="AlphaFoldDB" id="A0A9D2ABS4"/>
<proteinExistence type="predicted"/>
<reference evidence="2" key="1">
    <citation type="journal article" date="2021" name="PeerJ">
        <title>Extensive microbial diversity within the chicken gut microbiome revealed by metagenomics and culture.</title>
        <authorList>
            <person name="Gilroy R."/>
            <person name="Ravi A."/>
            <person name="Getino M."/>
            <person name="Pursley I."/>
            <person name="Horton D.L."/>
            <person name="Alikhan N.F."/>
            <person name="Baker D."/>
            <person name="Gharbi K."/>
            <person name="Hall N."/>
            <person name="Watson M."/>
            <person name="Adriaenssens E.M."/>
            <person name="Foster-Nyarko E."/>
            <person name="Jarju S."/>
            <person name="Secka A."/>
            <person name="Antonio M."/>
            <person name="Oren A."/>
            <person name="Chaudhuri R.R."/>
            <person name="La Ragione R."/>
            <person name="Hildebrand F."/>
            <person name="Pallen M.J."/>
        </authorList>
    </citation>
    <scope>NUCLEOTIDE SEQUENCE</scope>
    <source>
        <strain evidence="2">23274</strain>
    </source>
</reference>
<dbReference type="EMBL" id="DXFT01000064">
    <property type="protein sequence ID" value="HIX03115.1"/>
    <property type="molecule type" value="Genomic_DNA"/>
</dbReference>
<keyword evidence="1" id="KW-0732">Signal</keyword>
<sequence length="188" mass="21620">MKKQLLVLFALVAVMGTNVQARSLKNDYKLPDNVPAEVQADDFPVIRGDFACFYPVFCQDTLQGDIDMNNYDLIKHDFCMFYGGIRPENLQICLIKSLRLNKDFAFVFSCGINDKRLGQLVVLSPNAPMQLKGRVEFKECDLKSNLIFVFYKDIDRQLNCEVEDNDFVIESMVCGEDKLMVYLPFKNE</sequence>
<accession>A0A9D2ABS4</accession>
<name>A0A9D2ABS4_9BACT</name>
<feature type="chain" id="PRO_5038571500" evidence="1">
    <location>
        <begin position="22"/>
        <end position="188"/>
    </location>
</feature>
<comment type="caution">
    <text evidence="2">The sequence shown here is derived from an EMBL/GenBank/DDBJ whole genome shotgun (WGS) entry which is preliminary data.</text>
</comment>
<reference evidence="2" key="2">
    <citation type="submission" date="2021-04" db="EMBL/GenBank/DDBJ databases">
        <authorList>
            <person name="Gilroy R."/>
        </authorList>
    </citation>
    <scope>NUCLEOTIDE SEQUENCE</scope>
    <source>
        <strain evidence="2">23274</strain>
    </source>
</reference>
<evidence type="ECO:0000256" key="1">
    <source>
        <dbReference type="SAM" id="SignalP"/>
    </source>
</evidence>
<gene>
    <name evidence="2" type="ORF">H9863_03240</name>
</gene>